<reference evidence="2 3" key="1">
    <citation type="submission" date="2018-12" db="EMBL/GenBank/DDBJ databases">
        <title>Croceicoccus ponticola sp. nov., a lipolytic bacterium isolated from seawater.</title>
        <authorList>
            <person name="Yoon J.-H."/>
        </authorList>
    </citation>
    <scope>NUCLEOTIDE SEQUENCE [LARGE SCALE GENOMIC DNA]</scope>
    <source>
        <strain evidence="2 3">GM-16</strain>
    </source>
</reference>
<sequence>MPGASLPPVTGQEWLGEWTYAHRGLHGLASTENSPAAFDAAIRAGLGIECDVQASADGEAMVFHDWTLDRLTDEAGPLRERSAEQLSHLALHSGGTISRLHDVLRQVDGKVPLLIEVKSKRGMVWKPLCRSVVAALSDYRGIAAVMSFDPRIVRWFASTLPYRPRGLVTGREDRGRLAYRMQREVYILYCRPTFIACDIRDLPDPALARHRANGTPLLTWTVRSPELMARARRHADAPIAEGAGLA</sequence>
<dbReference type="AlphaFoldDB" id="A0A437H278"/>
<proteinExistence type="predicted"/>
<gene>
    <name evidence="2" type="ORF">EKN06_05915</name>
</gene>
<dbReference type="PROSITE" id="PS51704">
    <property type="entry name" value="GP_PDE"/>
    <property type="match status" value="1"/>
</dbReference>
<dbReference type="Proteomes" id="UP000283003">
    <property type="component" value="Unassembled WGS sequence"/>
</dbReference>
<dbReference type="PANTHER" id="PTHR46211">
    <property type="entry name" value="GLYCEROPHOSPHORYL DIESTER PHOSPHODIESTERASE"/>
    <property type="match status" value="1"/>
</dbReference>
<feature type="domain" description="GP-PDE" evidence="1">
    <location>
        <begin position="17"/>
        <end position="246"/>
    </location>
</feature>
<dbReference type="GO" id="GO:0008081">
    <property type="term" value="F:phosphoric diester hydrolase activity"/>
    <property type="evidence" value="ECO:0007669"/>
    <property type="project" value="InterPro"/>
</dbReference>
<evidence type="ECO:0000313" key="2">
    <source>
        <dbReference type="EMBL" id="RVQ69690.1"/>
    </source>
</evidence>
<accession>A0A437H278</accession>
<comment type="caution">
    <text evidence="2">The sequence shown here is derived from an EMBL/GenBank/DDBJ whole genome shotgun (WGS) entry which is preliminary data.</text>
</comment>
<protein>
    <submittedName>
        <fullName evidence="2">Glycerophosphodiester phosphodiesterase</fullName>
    </submittedName>
</protein>
<dbReference type="PANTHER" id="PTHR46211:SF1">
    <property type="entry name" value="GLYCEROPHOSPHODIESTER PHOSPHODIESTERASE, CYTOPLASMIC"/>
    <property type="match status" value="1"/>
</dbReference>
<dbReference type="Pfam" id="PF03009">
    <property type="entry name" value="GDPD"/>
    <property type="match status" value="1"/>
</dbReference>
<dbReference type="Gene3D" id="3.20.20.190">
    <property type="entry name" value="Phosphatidylinositol (PI) phosphodiesterase"/>
    <property type="match status" value="1"/>
</dbReference>
<dbReference type="SUPFAM" id="SSF51695">
    <property type="entry name" value="PLC-like phosphodiesterases"/>
    <property type="match status" value="1"/>
</dbReference>
<dbReference type="OrthoDB" id="384721at2"/>
<dbReference type="GO" id="GO:0006629">
    <property type="term" value="P:lipid metabolic process"/>
    <property type="evidence" value="ECO:0007669"/>
    <property type="project" value="InterPro"/>
</dbReference>
<dbReference type="EMBL" id="RXOL01000001">
    <property type="protein sequence ID" value="RVQ69690.1"/>
    <property type="molecule type" value="Genomic_DNA"/>
</dbReference>
<evidence type="ECO:0000313" key="3">
    <source>
        <dbReference type="Proteomes" id="UP000283003"/>
    </source>
</evidence>
<dbReference type="InterPro" id="IPR017946">
    <property type="entry name" value="PLC-like_Pdiesterase_TIM-brl"/>
</dbReference>
<evidence type="ECO:0000259" key="1">
    <source>
        <dbReference type="PROSITE" id="PS51704"/>
    </source>
</evidence>
<organism evidence="2 3">
    <name type="scientific">Croceicoccus ponticola</name>
    <dbReference type="NCBI Taxonomy" id="2217664"/>
    <lineage>
        <taxon>Bacteria</taxon>
        <taxon>Pseudomonadati</taxon>
        <taxon>Pseudomonadota</taxon>
        <taxon>Alphaproteobacteria</taxon>
        <taxon>Sphingomonadales</taxon>
        <taxon>Erythrobacteraceae</taxon>
        <taxon>Croceicoccus</taxon>
    </lineage>
</organism>
<dbReference type="RefSeq" id="WP_127611877.1">
    <property type="nucleotide sequence ID" value="NZ_RXOL01000001.1"/>
</dbReference>
<name>A0A437H278_9SPHN</name>
<keyword evidence="3" id="KW-1185">Reference proteome</keyword>
<dbReference type="InterPro" id="IPR030395">
    <property type="entry name" value="GP_PDE_dom"/>
</dbReference>